<comment type="caution">
    <text evidence="1">The sequence shown here is derived from an EMBL/GenBank/DDBJ whole genome shotgun (WGS) entry which is preliminary data.</text>
</comment>
<dbReference type="RefSeq" id="WP_274456984.1">
    <property type="nucleotide sequence ID" value="NZ_CP067097.1"/>
</dbReference>
<name>A0ABT9XJE4_9BACL</name>
<protein>
    <submittedName>
        <fullName evidence="1">Uncharacterized protein</fullName>
    </submittedName>
</protein>
<organism evidence="1 2">
    <name type="scientific">Alicyclobacillus cycloheptanicus</name>
    <dbReference type="NCBI Taxonomy" id="1457"/>
    <lineage>
        <taxon>Bacteria</taxon>
        <taxon>Bacillati</taxon>
        <taxon>Bacillota</taxon>
        <taxon>Bacilli</taxon>
        <taxon>Bacillales</taxon>
        <taxon>Alicyclobacillaceae</taxon>
        <taxon>Alicyclobacillus</taxon>
    </lineage>
</organism>
<reference evidence="1 2" key="1">
    <citation type="submission" date="2023-07" db="EMBL/GenBank/DDBJ databases">
        <title>Genomic Encyclopedia of Type Strains, Phase IV (KMG-IV): sequencing the most valuable type-strain genomes for metagenomic binning, comparative biology and taxonomic classification.</title>
        <authorList>
            <person name="Goeker M."/>
        </authorList>
    </citation>
    <scope>NUCLEOTIDE SEQUENCE [LARGE SCALE GENOMIC DNA]</scope>
    <source>
        <strain evidence="1 2">DSM 4006</strain>
    </source>
</reference>
<keyword evidence="2" id="KW-1185">Reference proteome</keyword>
<gene>
    <name evidence="1" type="ORF">J2S03_001766</name>
</gene>
<proteinExistence type="predicted"/>
<evidence type="ECO:0000313" key="1">
    <source>
        <dbReference type="EMBL" id="MDQ0189903.1"/>
    </source>
</evidence>
<sequence length="88" mass="10041">MKSFEPHLRGMYKTSLSNEGLGMIIAHKRDAQSLPPEILQTTIRLMKLERLLLRHCGPACIKDNVTTTENKCGFHNLNLLEKYIGTLF</sequence>
<dbReference type="EMBL" id="JAUSTP010000012">
    <property type="protein sequence ID" value="MDQ0189903.1"/>
    <property type="molecule type" value="Genomic_DNA"/>
</dbReference>
<dbReference type="Proteomes" id="UP001232973">
    <property type="component" value="Unassembled WGS sequence"/>
</dbReference>
<evidence type="ECO:0000313" key="2">
    <source>
        <dbReference type="Proteomes" id="UP001232973"/>
    </source>
</evidence>
<accession>A0ABT9XJE4</accession>